<evidence type="ECO:0000313" key="3">
    <source>
        <dbReference type="EMBL" id="AEE48052.1"/>
    </source>
</evidence>
<reference key="2">
    <citation type="submission" date="2011-04" db="EMBL/GenBank/DDBJ databases">
        <title>Complete sequence of chromosome of Haliscomenobacter hydrossis DSM 1100.</title>
        <authorList>
            <consortium name="US DOE Joint Genome Institute (JGI-PGF)"/>
            <person name="Lucas S."/>
            <person name="Han J."/>
            <person name="Lapidus A."/>
            <person name="Bruce D."/>
            <person name="Goodwin L."/>
            <person name="Pitluck S."/>
            <person name="Peters L."/>
            <person name="Kyrpides N."/>
            <person name="Mavromatis K."/>
            <person name="Ivanova N."/>
            <person name="Ovchinnikova G."/>
            <person name="Pagani I."/>
            <person name="Daligault H."/>
            <person name="Detter J.C."/>
            <person name="Han C."/>
            <person name="Land M."/>
            <person name="Hauser L."/>
            <person name="Markowitz V."/>
            <person name="Cheng J.-F."/>
            <person name="Hugenholtz P."/>
            <person name="Woyke T."/>
            <person name="Wu D."/>
            <person name="Verbarg S."/>
            <person name="Frueling A."/>
            <person name="Brambilla E."/>
            <person name="Klenk H.-P."/>
            <person name="Eisen J.A."/>
        </authorList>
    </citation>
    <scope>NUCLEOTIDE SEQUENCE</scope>
    <source>
        <strain>DSM 1100</strain>
    </source>
</reference>
<reference evidence="3 4" key="1">
    <citation type="journal article" date="2011" name="Stand. Genomic Sci.">
        <title>Complete genome sequence of Haliscomenobacter hydrossis type strain (O).</title>
        <authorList>
            <consortium name="US DOE Joint Genome Institute (JGI-PGF)"/>
            <person name="Daligault H."/>
            <person name="Lapidus A."/>
            <person name="Zeytun A."/>
            <person name="Nolan M."/>
            <person name="Lucas S."/>
            <person name="Del Rio T.G."/>
            <person name="Tice H."/>
            <person name="Cheng J.F."/>
            <person name="Tapia R."/>
            <person name="Han C."/>
            <person name="Goodwin L."/>
            <person name="Pitluck S."/>
            <person name="Liolios K."/>
            <person name="Pagani I."/>
            <person name="Ivanova N."/>
            <person name="Huntemann M."/>
            <person name="Mavromatis K."/>
            <person name="Mikhailova N."/>
            <person name="Pati A."/>
            <person name="Chen A."/>
            <person name="Palaniappan K."/>
            <person name="Land M."/>
            <person name="Hauser L."/>
            <person name="Brambilla E.M."/>
            <person name="Rohde M."/>
            <person name="Verbarg S."/>
            <person name="Goker M."/>
            <person name="Bristow J."/>
            <person name="Eisen J.A."/>
            <person name="Markowitz V."/>
            <person name="Hugenholtz P."/>
            <person name="Kyrpides N.C."/>
            <person name="Klenk H.P."/>
            <person name="Woyke T."/>
        </authorList>
    </citation>
    <scope>NUCLEOTIDE SEQUENCE [LARGE SCALE GENOMIC DNA]</scope>
    <source>
        <strain evidence="4">ATCC 27775 / DSM 1100 / LMG 10767 / O</strain>
    </source>
</reference>
<dbReference type="EMBL" id="CP002691">
    <property type="protein sequence ID" value="AEE48052.1"/>
    <property type="molecule type" value="Genomic_DNA"/>
</dbReference>
<name>F4KTQ8_HALH1</name>
<keyword evidence="1" id="KW-0472">Membrane</keyword>
<dbReference type="STRING" id="760192.Halhy_0139"/>
<keyword evidence="4" id="KW-1185">Reference proteome</keyword>
<proteinExistence type="predicted"/>
<feature type="transmembrane region" description="Helical" evidence="1">
    <location>
        <begin position="95"/>
        <end position="122"/>
    </location>
</feature>
<dbReference type="HOGENOM" id="CLU_120972_0_0_10"/>
<sequence length="162" mass="18543">MFGQKTPFDYLIGFLALAFLLIQIILPVLYWDQLPERLPVHFNFRGDPDRFGNKLSLFLLPAIGIGLFILLTVIGRNPQAMNHPVKISDENRDRVYRTGVQFVHILRMLIGALFAYMLWGIIQVGLGGHYQLDIRVVYGFLGGTMLAMVWFFINVSKKDKEA</sequence>
<dbReference type="KEGG" id="hhy:Halhy_0139"/>
<feature type="domain" description="DUF1648" evidence="2">
    <location>
        <begin position="19"/>
        <end position="65"/>
    </location>
</feature>
<evidence type="ECO:0000259" key="2">
    <source>
        <dbReference type="Pfam" id="PF07853"/>
    </source>
</evidence>
<dbReference type="OrthoDB" id="9808690at2"/>
<keyword evidence="1" id="KW-0812">Transmembrane</keyword>
<dbReference type="InterPro" id="IPR012867">
    <property type="entry name" value="DUF1648"/>
</dbReference>
<feature type="transmembrane region" description="Helical" evidence="1">
    <location>
        <begin position="51"/>
        <end position="74"/>
    </location>
</feature>
<organism evidence="3 4">
    <name type="scientific">Haliscomenobacter hydrossis (strain ATCC 27775 / DSM 1100 / LMG 10767 / O)</name>
    <dbReference type="NCBI Taxonomy" id="760192"/>
    <lineage>
        <taxon>Bacteria</taxon>
        <taxon>Pseudomonadati</taxon>
        <taxon>Bacteroidota</taxon>
        <taxon>Saprospiria</taxon>
        <taxon>Saprospirales</taxon>
        <taxon>Haliscomenobacteraceae</taxon>
        <taxon>Haliscomenobacter</taxon>
    </lineage>
</organism>
<dbReference type="Pfam" id="PF07853">
    <property type="entry name" value="DUF1648"/>
    <property type="match status" value="1"/>
</dbReference>
<protein>
    <recommendedName>
        <fullName evidence="2">DUF1648 domain-containing protein</fullName>
    </recommendedName>
</protein>
<evidence type="ECO:0000256" key="1">
    <source>
        <dbReference type="SAM" id="Phobius"/>
    </source>
</evidence>
<feature type="transmembrane region" description="Helical" evidence="1">
    <location>
        <begin position="12"/>
        <end position="31"/>
    </location>
</feature>
<accession>F4KTQ8</accession>
<dbReference type="RefSeq" id="WP_013762616.1">
    <property type="nucleotide sequence ID" value="NC_015510.1"/>
</dbReference>
<feature type="transmembrane region" description="Helical" evidence="1">
    <location>
        <begin position="134"/>
        <end position="153"/>
    </location>
</feature>
<dbReference type="eggNOG" id="COG4194">
    <property type="taxonomic scope" value="Bacteria"/>
</dbReference>
<evidence type="ECO:0000313" key="4">
    <source>
        <dbReference type="Proteomes" id="UP000008461"/>
    </source>
</evidence>
<keyword evidence="1" id="KW-1133">Transmembrane helix</keyword>
<dbReference type="AlphaFoldDB" id="F4KTQ8"/>
<dbReference type="Proteomes" id="UP000008461">
    <property type="component" value="Chromosome"/>
</dbReference>
<gene>
    <name evidence="3" type="ordered locus">Halhy_0139</name>
</gene>